<evidence type="ECO:0000259" key="1">
    <source>
        <dbReference type="Pfam" id="PF10547"/>
    </source>
</evidence>
<name>A0A242NTD9_9GAMM</name>
<dbReference type="Pfam" id="PF10552">
    <property type="entry name" value="ORF6C"/>
    <property type="match status" value="1"/>
</dbReference>
<dbReference type="InterPro" id="IPR018876">
    <property type="entry name" value="Phage_P22_antirepressor_C"/>
</dbReference>
<evidence type="ECO:0000259" key="2">
    <source>
        <dbReference type="Pfam" id="PF10548"/>
    </source>
</evidence>
<evidence type="ECO:0000259" key="3">
    <source>
        <dbReference type="Pfam" id="PF10552"/>
    </source>
</evidence>
<evidence type="ECO:0000313" key="4">
    <source>
        <dbReference type="EMBL" id="OTQ48941.1"/>
    </source>
</evidence>
<feature type="domain" description="Antirepressor protein ant N-terminal" evidence="1">
    <location>
        <begin position="19"/>
        <end position="130"/>
    </location>
</feature>
<reference evidence="4 5" key="1">
    <citation type="submission" date="2017-03" db="EMBL/GenBank/DDBJ databases">
        <title>Comparative genomics of honeybee gut symbionts reveal geographically distinct and subgroup specific antibiotic resistance.</title>
        <authorList>
            <person name="Ludvigsen J."/>
            <person name="Porcellato D."/>
            <person name="Labee-Lund T.M."/>
            <person name="Amdam G.V."/>
            <person name="Rudi K."/>
        </authorList>
    </citation>
    <scope>NUCLEOTIDE SEQUENCE [LARGE SCALE GENOMIC DNA]</scope>
    <source>
        <strain evidence="4 5">A-4-12</strain>
    </source>
</reference>
<proteinExistence type="predicted"/>
<dbReference type="InterPro" id="IPR018878">
    <property type="entry name" value="ORF6C_dom"/>
</dbReference>
<gene>
    <name evidence="4" type="ORF">B6D06_08440</name>
</gene>
<dbReference type="Pfam" id="PF10547">
    <property type="entry name" value="P22_AR_N"/>
    <property type="match status" value="1"/>
</dbReference>
<dbReference type="AlphaFoldDB" id="A0A242NTD9"/>
<evidence type="ECO:0008006" key="6">
    <source>
        <dbReference type="Google" id="ProtNLM"/>
    </source>
</evidence>
<feature type="domain" description="ORF6C" evidence="3">
    <location>
        <begin position="136"/>
        <end position="191"/>
    </location>
</feature>
<protein>
    <recommendedName>
        <fullName evidence="6">Antirepressor protein ant N-terminal domain-containing protein</fullName>
    </recommendedName>
</protein>
<dbReference type="OrthoDB" id="1042522at2"/>
<accession>A0A242NTD9</accession>
<comment type="caution">
    <text evidence="4">The sequence shown here is derived from an EMBL/GenBank/DDBJ whole genome shotgun (WGS) entry which is preliminary data.</text>
</comment>
<dbReference type="InterPro" id="IPR018875">
    <property type="entry name" value="Antirepressor_Ant_N"/>
</dbReference>
<organism evidence="4 5">
    <name type="scientific">Gilliamella apis</name>
    <dbReference type="NCBI Taxonomy" id="1970738"/>
    <lineage>
        <taxon>Bacteria</taxon>
        <taxon>Pseudomonadati</taxon>
        <taxon>Pseudomonadota</taxon>
        <taxon>Gammaproteobacteria</taxon>
        <taxon>Orbales</taxon>
        <taxon>Orbaceae</taxon>
        <taxon>Gilliamella</taxon>
    </lineage>
</organism>
<dbReference type="PRINTS" id="PR01994">
    <property type="entry name" value="ANTIREPRESSR"/>
</dbReference>
<sequence length="283" mass="33137">MGDNKINEDVNMSNTKLETIQFHNQQLIVLNHQNKPYIAMKPVCENIGLNWAAQFKRIQRHHVLSQGVVMMTIPFKSGNQEYLCLPISMINGWLFGIETSRVKPEIRATLKQYQLECFDVLYNHFMPKVAQQFPNTISPEQQQAIQQAVNERVYRTGERHQAIYTKLHQQFKIPRYQDLPATQFDSAIEFLGGLLTKPEALTGDELCDFAWLYKAAEHMRREIEEIEPALRVLKSEKATLYYTMSREYRNLIQVCKKIVQNKMKTTQVNTDNLSWQRVLPFIQ</sequence>
<dbReference type="EMBL" id="NASK01000099">
    <property type="protein sequence ID" value="OTQ48941.1"/>
    <property type="molecule type" value="Genomic_DNA"/>
</dbReference>
<evidence type="ECO:0000313" key="5">
    <source>
        <dbReference type="Proteomes" id="UP000194968"/>
    </source>
</evidence>
<dbReference type="Proteomes" id="UP000194968">
    <property type="component" value="Unassembled WGS sequence"/>
</dbReference>
<dbReference type="Pfam" id="PF10548">
    <property type="entry name" value="P22_AR_C"/>
    <property type="match status" value="1"/>
</dbReference>
<feature type="domain" description="Bacteriophage P22 antirepressor protein C-terminal" evidence="2">
    <location>
        <begin position="198"/>
        <end position="264"/>
    </location>
</feature>